<reference evidence="1 2" key="1">
    <citation type="submission" date="2014-06" db="EMBL/GenBank/DDBJ databases">
        <title>Bioinformatic genomic analysis of Bacillus phage Bobb.</title>
        <authorList>
            <person name="Lewis H.M.N."/>
            <person name="Temple L."/>
            <person name="Barth R.N."/>
            <person name="Bowles K.M."/>
            <person name="Churchin D.I."/>
            <person name="Scott-Croshaw C."/>
            <person name="Glasgow G.H."/>
            <person name="Gloe M.W."/>
            <person name="McGough T.M."/>
            <person name="Nutbrown S.A."/>
            <person name="Romulus S.R."/>
            <person name="Sanders K.A.M."/>
            <person name="Diachok C.R."/>
            <person name="Serigano J.P."/>
            <person name="Shin D."/>
            <person name="Suresh M.H."/>
            <person name="Conner A.R.N."/>
            <person name="Korba R.M."/>
            <person name="Livermore R.J."/>
            <person name="Rohlf M.B."/>
            <person name="Utterback S.D."/>
            <person name="Wilson V.E."/>
        </authorList>
    </citation>
    <scope>NUCLEOTIDE SEQUENCE [LARGE SCALE GENOMIC DNA]</scope>
</reference>
<sequence>MAVIDPNEYTIIPFNEYQTLQSKLQALLDGEVLFIKHFERNEGADVLVRITQKKFTVAQITYDTSSTEVDDKYWVTFNVGVNDLSLFTCFKFVPDTFNKENKFLINDTVLYTSEDGRRDTAIIEEVYVHNENPTKFAYKLSRDEGLYAEDELVVHKMM</sequence>
<dbReference type="EMBL" id="KM051843">
    <property type="protein sequence ID" value="AII27956.1"/>
    <property type="molecule type" value="Genomic_DNA"/>
</dbReference>
<dbReference type="OrthoDB" id="12513at10239"/>
<dbReference type="RefSeq" id="YP_009056324.1">
    <property type="nucleotide sequence ID" value="NC_024792.1"/>
</dbReference>
<dbReference type="GeneID" id="20283342"/>
<evidence type="ECO:0000313" key="1">
    <source>
        <dbReference type="EMBL" id="AII27956.1"/>
    </source>
</evidence>
<accession>A0A076G776</accession>
<name>A0A076G776_9CAUD</name>
<keyword evidence="2" id="KW-1185">Reference proteome</keyword>
<evidence type="ECO:0000313" key="2">
    <source>
        <dbReference type="Proteomes" id="UP000028664"/>
    </source>
</evidence>
<proteinExistence type="predicted"/>
<dbReference type="KEGG" id="vg:20283342"/>
<organism evidence="1 2">
    <name type="scientific">Bacillus phage Bobb</name>
    <dbReference type="NCBI Taxonomy" id="1527469"/>
    <lineage>
        <taxon>Viruses</taxon>
        <taxon>Duplodnaviria</taxon>
        <taxon>Heunggongvirae</taxon>
        <taxon>Uroviricota</taxon>
        <taxon>Caudoviricetes</taxon>
        <taxon>Herelleviridae</taxon>
        <taxon>Bastillevirinae</taxon>
        <taxon>Agatevirus</taxon>
        <taxon>Agatevirus bobb</taxon>
    </lineage>
</organism>
<dbReference type="Proteomes" id="UP000028664">
    <property type="component" value="Segment"/>
</dbReference>
<protein>
    <submittedName>
        <fullName evidence="1">Uncharacterized protein</fullName>
    </submittedName>
</protein>